<organism evidence="2 3">
    <name type="scientific">Geodermatophilus maliterrae</name>
    <dbReference type="NCBI Taxonomy" id="3162531"/>
    <lineage>
        <taxon>Bacteria</taxon>
        <taxon>Bacillati</taxon>
        <taxon>Actinomycetota</taxon>
        <taxon>Actinomycetes</taxon>
        <taxon>Geodermatophilales</taxon>
        <taxon>Geodermatophilaceae</taxon>
        <taxon>Geodermatophilus</taxon>
    </lineage>
</organism>
<feature type="transmembrane region" description="Helical" evidence="1">
    <location>
        <begin position="116"/>
        <end position="135"/>
    </location>
</feature>
<sequence>MTLTQPRRTTGVSPAPASRRRSLVALWAVVGGTLLAVVWSYRLVDDTIGDNVANGILGYDAEETAISGALTGALFALVTGLAGTFTACNIAVFGVLPEMTGRDQGRLRAALKPMGWLAIGMLAVSAAYGAAAVLIGPSLPQLSADTVGSGIPVRLVQASVTFGVIGLVFVYLGLVSLGYLRDPFAARPRTRMIVVGALVGGFLVGRPYPLFAKLLGYAIEQGNPLYGSLTFVLQSVGNILVMGLLAAALLVVVTRTRFGRWMARPQNAALAAGSALVLFGTFLVVYWDLRLPAMFGYGWFPSMPWNV</sequence>
<comment type="caution">
    <text evidence="2">The sequence shown here is derived from an EMBL/GenBank/DDBJ whole genome shotgun (WGS) entry which is preliminary data.</text>
</comment>
<evidence type="ECO:0000313" key="2">
    <source>
        <dbReference type="EMBL" id="MEX5720025.1"/>
    </source>
</evidence>
<accession>A0ABV3XHH7</accession>
<gene>
    <name evidence="2" type="ORF">ABQ292_16805</name>
</gene>
<protein>
    <recommendedName>
        <fullName evidence="4">Cytochrome C biogenesis protein transmembrane region</fullName>
    </recommendedName>
</protein>
<keyword evidence="3" id="KW-1185">Reference proteome</keyword>
<keyword evidence="1" id="KW-0472">Membrane</keyword>
<evidence type="ECO:0000313" key="3">
    <source>
        <dbReference type="Proteomes" id="UP001560045"/>
    </source>
</evidence>
<dbReference type="Proteomes" id="UP001560045">
    <property type="component" value="Unassembled WGS sequence"/>
</dbReference>
<keyword evidence="1" id="KW-0812">Transmembrane</keyword>
<evidence type="ECO:0008006" key="4">
    <source>
        <dbReference type="Google" id="ProtNLM"/>
    </source>
</evidence>
<proteinExistence type="predicted"/>
<feature type="transmembrane region" description="Helical" evidence="1">
    <location>
        <begin position="231"/>
        <end position="256"/>
    </location>
</feature>
<name>A0ABV3XHH7_9ACTN</name>
<feature type="transmembrane region" description="Helical" evidence="1">
    <location>
        <begin position="21"/>
        <end position="41"/>
    </location>
</feature>
<reference evidence="2 3" key="1">
    <citation type="submission" date="2024-06" db="EMBL/GenBank/DDBJ databases">
        <title>Draft genome sequence of Geodermatophilus badlandi, a novel member of the Geodermatophilaceae isolated from badland sedimentary rocks in the Red desert, Wyoming, USA.</title>
        <authorList>
            <person name="Ben Tekaya S."/>
            <person name="Nouioui I."/>
            <person name="Flores G.M."/>
            <person name="Shaal M.N."/>
            <person name="Bredoire F."/>
            <person name="Basile F."/>
            <person name="Van Diepen L."/>
            <person name="Ward N.L."/>
        </authorList>
    </citation>
    <scope>NUCLEOTIDE SEQUENCE [LARGE SCALE GENOMIC DNA]</scope>
    <source>
        <strain evidence="2 3">WL48A</strain>
    </source>
</reference>
<feature type="transmembrane region" description="Helical" evidence="1">
    <location>
        <begin position="192"/>
        <end position="211"/>
    </location>
</feature>
<feature type="transmembrane region" description="Helical" evidence="1">
    <location>
        <begin position="73"/>
        <end position="96"/>
    </location>
</feature>
<keyword evidence="1" id="KW-1133">Transmembrane helix</keyword>
<dbReference type="EMBL" id="JBFNXQ010000057">
    <property type="protein sequence ID" value="MEX5720025.1"/>
    <property type="molecule type" value="Genomic_DNA"/>
</dbReference>
<feature type="transmembrane region" description="Helical" evidence="1">
    <location>
        <begin position="155"/>
        <end position="180"/>
    </location>
</feature>
<dbReference type="RefSeq" id="WP_369208443.1">
    <property type="nucleotide sequence ID" value="NZ_JBFNXQ010000057.1"/>
</dbReference>
<evidence type="ECO:0000256" key="1">
    <source>
        <dbReference type="SAM" id="Phobius"/>
    </source>
</evidence>
<feature type="transmembrane region" description="Helical" evidence="1">
    <location>
        <begin position="268"/>
        <end position="287"/>
    </location>
</feature>